<protein>
    <submittedName>
        <fullName evidence="4">Iota-carrageenase</fullName>
        <ecNumber evidence="4">3.2.1.157</ecNumber>
    </submittedName>
</protein>
<accession>A0A1E2S1I3</accession>
<dbReference type="EC" id="3.2.1.157" evidence="4"/>
<dbReference type="SMART" id="SM00710">
    <property type="entry name" value="PbH1"/>
    <property type="match status" value="4"/>
</dbReference>
<evidence type="ECO:0000259" key="3">
    <source>
        <dbReference type="Pfam" id="PF13229"/>
    </source>
</evidence>
<comment type="caution">
    <text evidence="4">The sequence shown here is derived from an EMBL/GenBank/DDBJ whole genome shotgun (WGS) entry which is preliminary data.</text>
</comment>
<evidence type="ECO:0000313" key="4">
    <source>
        <dbReference type="EMBL" id="ODA68185.1"/>
    </source>
</evidence>
<dbReference type="InterPro" id="IPR006626">
    <property type="entry name" value="PbH1"/>
</dbReference>
<name>A0A1E2S1I3_9HYPH</name>
<dbReference type="Gene3D" id="2.160.20.10">
    <property type="entry name" value="Single-stranded right-handed beta-helix, Pectin lyase-like"/>
    <property type="match status" value="1"/>
</dbReference>
<dbReference type="Proteomes" id="UP000095087">
    <property type="component" value="Unassembled WGS sequence"/>
</dbReference>
<keyword evidence="5" id="KW-1185">Reference proteome</keyword>
<dbReference type="GO" id="GO:0033952">
    <property type="term" value="F:iota-carrageenase activity"/>
    <property type="evidence" value="ECO:0007669"/>
    <property type="project" value="UniProtKB-EC"/>
</dbReference>
<dbReference type="InterPro" id="IPR024535">
    <property type="entry name" value="RHGA/B-epi-like_pectate_lyase"/>
</dbReference>
<feature type="domain" description="Right handed beta helix" evidence="3">
    <location>
        <begin position="149"/>
        <end position="270"/>
    </location>
</feature>
<gene>
    <name evidence="4" type="ORF">A7A08_00002</name>
</gene>
<evidence type="ECO:0000313" key="5">
    <source>
        <dbReference type="Proteomes" id="UP000095087"/>
    </source>
</evidence>
<feature type="signal peptide" evidence="1">
    <location>
        <begin position="1"/>
        <end position="21"/>
    </location>
</feature>
<dbReference type="Pfam" id="PF13229">
    <property type="entry name" value="Beta_helix"/>
    <property type="match status" value="1"/>
</dbReference>
<dbReference type="InterPro" id="IPR012334">
    <property type="entry name" value="Pectin_lyas_fold"/>
</dbReference>
<dbReference type="STRING" id="1177755.A7A08_00002"/>
<keyword evidence="4" id="KW-0378">Hydrolase</keyword>
<dbReference type="InterPro" id="IPR039448">
    <property type="entry name" value="Beta_helix"/>
</dbReference>
<dbReference type="InterPro" id="IPR011050">
    <property type="entry name" value="Pectin_lyase_fold/virulence"/>
</dbReference>
<dbReference type="RefSeq" id="WP_069093538.1">
    <property type="nucleotide sequence ID" value="NZ_MASI01000001.1"/>
</dbReference>
<evidence type="ECO:0000256" key="1">
    <source>
        <dbReference type="SAM" id="SignalP"/>
    </source>
</evidence>
<dbReference type="AlphaFoldDB" id="A0A1E2S1I3"/>
<dbReference type="SUPFAM" id="SSF51126">
    <property type="entry name" value="Pectin lyase-like"/>
    <property type="match status" value="1"/>
</dbReference>
<organism evidence="4 5">
    <name type="scientific">Methyloligella halotolerans</name>
    <dbReference type="NCBI Taxonomy" id="1177755"/>
    <lineage>
        <taxon>Bacteria</taxon>
        <taxon>Pseudomonadati</taxon>
        <taxon>Pseudomonadota</taxon>
        <taxon>Alphaproteobacteria</taxon>
        <taxon>Hyphomicrobiales</taxon>
        <taxon>Hyphomicrobiaceae</taxon>
        <taxon>Methyloligella</taxon>
    </lineage>
</organism>
<proteinExistence type="predicted"/>
<dbReference type="EMBL" id="MASI01000001">
    <property type="protein sequence ID" value="ODA68185.1"/>
    <property type="molecule type" value="Genomic_DNA"/>
</dbReference>
<dbReference type="Pfam" id="PF12708">
    <property type="entry name" value="Pect-lyase_RHGA_epim"/>
    <property type="match status" value="1"/>
</dbReference>
<feature type="domain" description="Rhamnogalacturonase A/B/Epimerase-like pectate lyase" evidence="2">
    <location>
        <begin position="42"/>
        <end position="99"/>
    </location>
</feature>
<keyword evidence="1" id="KW-0732">Signal</keyword>
<sequence length="341" mass="36588">MHRFLLVLGFAALLAAPFLHAQTAKAAAAEACNARPTSNLVVSVKEKGAKGDDRTDDSKAIQKAIDQVAGTGGTVLVPNGTYMVHATGIHALKLKSKMTLKLAPKAVLKVIPNGAKSYAALTIKDASDVNVVGGTILGDRRSHKGTQGARGMGIEIGPKARRIAIVGVTATEMWGDGFYLRDSVDVAFCGVKAVGNRRQGLSIISGSRILVTRSEFRDTQGTAPGAGIDIEPNKDHESVREIDIEHSKFTNNVGGGVSINGWKGKIVKVRINRNVFEGPDPIRIKRAPNIRSTEICYNRFINKQVQDSGGLNKYAEPVESVFLQTDCSDGLDMRFGKNRKK</sequence>
<keyword evidence="4" id="KW-0326">Glycosidase</keyword>
<feature type="chain" id="PRO_5009116629" evidence="1">
    <location>
        <begin position="22"/>
        <end position="341"/>
    </location>
</feature>
<reference evidence="4 5" key="1">
    <citation type="submission" date="2016-07" db="EMBL/GenBank/DDBJ databases">
        <title>Draft genome sequence of Methyloligella halotolerans C2T (VKM B-2706T=CCUG 61687T=DSM 25045T), a halotolerant polyhydroxybutyrate accumulating methylotroph.</title>
        <authorList>
            <person name="Vasilenko O.V."/>
            <person name="Doronina N.V."/>
            <person name="Poroshina M.N."/>
            <person name="Tarlachkov S.V."/>
            <person name="Trotsenko Y.A."/>
        </authorList>
    </citation>
    <scope>NUCLEOTIDE SEQUENCE [LARGE SCALE GENOMIC DNA]</scope>
    <source>
        <strain evidence="4 5">VKM B-2706</strain>
    </source>
</reference>
<evidence type="ECO:0000259" key="2">
    <source>
        <dbReference type="Pfam" id="PF12708"/>
    </source>
</evidence>